<evidence type="ECO:0000256" key="1">
    <source>
        <dbReference type="SAM" id="MobiDB-lite"/>
    </source>
</evidence>
<dbReference type="EMBL" id="KL584711">
    <property type="protein sequence ID" value="KEQ72397.1"/>
    <property type="molecule type" value="Genomic_DNA"/>
</dbReference>
<feature type="region of interest" description="Disordered" evidence="1">
    <location>
        <begin position="278"/>
        <end position="320"/>
    </location>
</feature>
<feature type="compositionally biased region" description="Basic and acidic residues" evidence="1">
    <location>
        <begin position="204"/>
        <end position="217"/>
    </location>
</feature>
<feature type="compositionally biased region" description="Basic and acidic residues" evidence="1">
    <location>
        <begin position="301"/>
        <end position="311"/>
    </location>
</feature>
<dbReference type="HOGENOM" id="CLU_826339_0_0_1"/>
<feature type="compositionally biased region" description="Low complexity" evidence="1">
    <location>
        <begin position="289"/>
        <end position="299"/>
    </location>
</feature>
<feature type="region of interest" description="Disordered" evidence="1">
    <location>
        <begin position="165"/>
        <end position="248"/>
    </location>
</feature>
<keyword evidence="3" id="KW-1185">Reference proteome</keyword>
<dbReference type="RefSeq" id="XP_013426699.1">
    <property type="nucleotide sequence ID" value="XM_013571245.1"/>
</dbReference>
<proteinExistence type="predicted"/>
<protein>
    <submittedName>
        <fullName evidence="2">Uncharacterized protein</fullName>
    </submittedName>
</protein>
<dbReference type="AlphaFoldDB" id="A0A074WRR6"/>
<dbReference type="GeneID" id="25413690"/>
<evidence type="ECO:0000313" key="3">
    <source>
        <dbReference type="Proteomes" id="UP000027730"/>
    </source>
</evidence>
<organism evidence="2 3">
    <name type="scientific">Aureobasidium namibiae CBS 147.97</name>
    <dbReference type="NCBI Taxonomy" id="1043004"/>
    <lineage>
        <taxon>Eukaryota</taxon>
        <taxon>Fungi</taxon>
        <taxon>Dikarya</taxon>
        <taxon>Ascomycota</taxon>
        <taxon>Pezizomycotina</taxon>
        <taxon>Dothideomycetes</taxon>
        <taxon>Dothideomycetidae</taxon>
        <taxon>Dothideales</taxon>
        <taxon>Saccotheciaceae</taxon>
        <taxon>Aureobasidium</taxon>
    </lineage>
</organism>
<gene>
    <name evidence="2" type="ORF">M436DRAFT_64409</name>
</gene>
<accession>A0A074WRR6</accession>
<evidence type="ECO:0000313" key="2">
    <source>
        <dbReference type="EMBL" id="KEQ72397.1"/>
    </source>
</evidence>
<reference evidence="2 3" key="1">
    <citation type="journal article" date="2014" name="BMC Genomics">
        <title>Genome sequencing of four Aureobasidium pullulans varieties: biotechnological potential, stress tolerance, and description of new species.</title>
        <authorList>
            <person name="Gostin Ar C."/>
            <person name="Ohm R.A."/>
            <person name="Kogej T."/>
            <person name="Sonjak S."/>
            <person name="Turk M."/>
            <person name="Zajc J."/>
            <person name="Zalar P."/>
            <person name="Grube M."/>
            <person name="Sun H."/>
            <person name="Han J."/>
            <person name="Sharma A."/>
            <person name="Chiniquy J."/>
            <person name="Ngan C.Y."/>
            <person name="Lipzen A."/>
            <person name="Barry K."/>
            <person name="Grigoriev I.V."/>
            <person name="Gunde-Cimerman N."/>
        </authorList>
    </citation>
    <scope>NUCLEOTIDE SEQUENCE [LARGE SCALE GENOMIC DNA]</scope>
    <source>
        <strain evidence="2 3">CBS 147.97</strain>
    </source>
</reference>
<feature type="compositionally biased region" description="Basic and acidic residues" evidence="1">
    <location>
        <begin position="116"/>
        <end position="133"/>
    </location>
</feature>
<feature type="region of interest" description="Disordered" evidence="1">
    <location>
        <begin position="72"/>
        <end position="133"/>
    </location>
</feature>
<dbReference type="Proteomes" id="UP000027730">
    <property type="component" value="Unassembled WGS sequence"/>
</dbReference>
<feature type="compositionally biased region" description="Gly residues" evidence="1">
    <location>
        <begin position="106"/>
        <end position="115"/>
    </location>
</feature>
<sequence>MCRSFTIGHTNCGHNVHHPALCYFAQPRRPVLPCQGWRDTYREYYQAEDGDCPVCARENTRRVVREPWTNRNNGGDVPIRLRRDSLPQRYVPTPPPVYTPRYQHGSGYGSGYGYGDEGRRAADPDPSQREVRRRVADWAEHVPPATHVSAPASSRREVKLYRPREHNHSHRARSLSSHHPASASGAESHVSHSSRHRSNIYSPRSERHPRSRTEDNSHSSYYPHRSEQEPRRRSGYPPPLPPAPDTSLEISQTTTYIDEDGSQVTETSTWISVEENHLEYAEEQSRPVGSSHAASSRAASSHRESNSHSEGGHGTFYRYP</sequence>
<name>A0A074WRR6_9PEZI</name>
<feature type="compositionally biased region" description="Low complexity" evidence="1">
    <location>
        <begin position="174"/>
        <end position="188"/>
    </location>
</feature>